<comment type="caution">
    <text evidence="3">The sequence shown here is derived from an EMBL/GenBank/DDBJ whole genome shotgun (WGS) entry which is preliminary data.</text>
</comment>
<evidence type="ECO:0000313" key="3">
    <source>
        <dbReference type="EMBL" id="KAK3174234.1"/>
    </source>
</evidence>
<protein>
    <submittedName>
        <fullName evidence="3">Uncharacterized protein</fullName>
    </submittedName>
</protein>
<keyword evidence="2" id="KW-1133">Transmembrane helix</keyword>
<reference evidence="3" key="1">
    <citation type="submission" date="2022-11" db="EMBL/GenBank/DDBJ databases">
        <title>Chromosomal genome sequence assembly and mating type (MAT) locus characterization of the leprose asexual lichenized fungus Lepraria neglecta (Nyl.) Erichsen.</title>
        <authorList>
            <person name="Allen J.L."/>
            <person name="Pfeffer B."/>
        </authorList>
    </citation>
    <scope>NUCLEOTIDE SEQUENCE</scope>
    <source>
        <strain evidence="3">Allen 5258</strain>
    </source>
</reference>
<keyword evidence="4" id="KW-1185">Reference proteome</keyword>
<feature type="transmembrane region" description="Helical" evidence="2">
    <location>
        <begin position="80"/>
        <end position="101"/>
    </location>
</feature>
<gene>
    <name evidence="3" type="ORF">OEA41_001478</name>
</gene>
<dbReference type="Proteomes" id="UP001276659">
    <property type="component" value="Unassembled WGS sequence"/>
</dbReference>
<dbReference type="EMBL" id="JASNWA010000006">
    <property type="protein sequence ID" value="KAK3174234.1"/>
    <property type="molecule type" value="Genomic_DNA"/>
</dbReference>
<feature type="region of interest" description="Disordered" evidence="1">
    <location>
        <begin position="1"/>
        <end position="41"/>
    </location>
</feature>
<name>A0AAD9ZA47_9LECA</name>
<sequence>MDETRDEGQGTTTPDAGNITPVRAATPQPQEIPELDVPEADPRMQATYDVVLARTRVYNRVRDRDVDAITSVSTTRSRPWSVLSGVSMANISIIAVISLPLHEPEMRRFRQLMSPINHVGLDVEFDNRSDDDFAESNGLSPSYLLPRSTREFPREYPHLTEDFLRYYGLFWNSSGTPTAHSLRRINKELNRMAHDPPSMCNAQPIGDDLVCLFAQVPCVFKLTNISITGKQR</sequence>
<dbReference type="AlphaFoldDB" id="A0AAD9ZA47"/>
<keyword evidence="2" id="KW-0472">Membrane</keyword>
<evidence type="ECO:0000256" key="2">
    <source>
        <dbReference type="SAM" id="Phobius"/>
    </source>
</evidence>
<evidence type="ECO:0000256" key="1">
    <source>
        <dbReference type="SAM" id="MobiDB-lite"/>
    </source>
</evidence>
<evidence type="ECO:0000313" key="4">
    <source>
        <dbReference type="Proteomes" id="UP001276659"/>
    </source>
</evidence>
<organism evidence="3 4">
    <name type="scientific">Lepraria neglecta</name>
    <dbReference type="NCBI Taxonomy" id="209136"/>
    <lineage>
        <taxon>Eukaryota</taxon>
        <taxon>Fungi</taxon>
        <taxon>Dikarya</taxon>
        <taxon>Ascomycota</taxon>
        <taxon>Pezizomycotina</taxon>
        <taxon>Lecanoromycetes</taxon>
        <taxon>OSLEUM clade</taxon>
        <taxon>Lecanoromycetidae</taxon>
        <taxon>Lecanorales</taxon>
        <taxon>Lecanorineae</taxon>
        <taxon>Stereocaulaceae</taxon>
        <taxon>Lepraria</taxon>
    </lineage>
</organism>
<accession>A0AAD9ZA47</accession>
<proteinExistence type="predicted"/>
<keyword evidence="2" id="KW-0812">Transmembrane</keyword>